<evidence type="ECO:0000313" key="6">
    <source>
        <dbReference type="EMBL" id="KAF7989938.1"/>
    </source>
</evidence>
<accession>A0A834XMF6</accession>
<evidence type="ECO:0000256" key="2">
    <source>
        <dbReference type="ARBA" id="ARBA00023319"/>
    </source>
</evidence>
<gene>
    <name evidence="6" type="ORF">HCN44_008612</name>
</gene>
<dbReference type="FunFam" id="2.60.40.10:FF:000031">
    <property type="entry name" value="Myosin-binding protein C, slow type"/>
    <property type="match status" value="1"/>
</dbReference>
<dbReference type="SUPFAM" id="SSF49265">
    <property type="entry name" value="Fibronectin type III"/>
    <property type="match status" value="2"/>
</dbReference>
<dbReference type="FunFam" id="2.60.40.10:FF:000612">
    <property type="entry name" value="palladin isoform X1"/>
    <property type="match status" value="1"/>
</dbReference>
<evidence type="ECO:0000313" key="7">
    <source>
        <dbReference type="Proteomes" id="UP000639338"/>
    </source>
</evidence>
<feature type="domain" description="Ig-like" evidence="4">
    <location>
        <begin position="232"/>
        <end position="326"/>
    </location>
</feature>
<protein>
    <recommendedName>
        <fullName evidence="8">Titin</fullName>
    </recommendedName>
</protein>
<proteinExistence type="predicted"/>
<feature type="domain" description="Ig-like" evidence="4">
    <location>
        <begin position="139"/>
        <end position="227"/>
    </location>
</feature>
<dbReference type="InterPro" id="IPR013098">
    <property type="entry name" value="Ig_I-set"/>
</dbReference>
<dbReference type="EMBL" id="JACMRX010000005">
    <property type="protein sequence ID" value="KAF7989938.1"/>
    <property type="molecule type" value="Genomic_DNA"/>
</dbReference>
<dbReference type="SMART" id="SM00060">
    <property type="entry name" value="FN3"/>
    <property type="match status" value="2"/>
</dbReference>
<dbReference type="InterPro" id="IPR036116">
    <property type="entry name" value="FN3_sf"/>
</dbReference>
<dbReference type="PROSITE" id="PS50835">
    <property type="entry name" value="IG_LIKE"/>
    <property type="match status" value="2"/>
</dbReference>
<dbReference type="Proteomes" id="UP000639338">
    <property type="component" value="Unassembled WGS sequence"/>
</dbReference>
<dbReference type="PANTHER" id="PTHR13817">
    <property type="entry name" value="TITIN"/>
    <property type="match status" value="1"/>
</dbReference>
<dbReference type="InterPro" id="IPR003599">
    <property type="entry name" value="Ig_sub"/>
</dbReference>
<keyword evidence="7" id="KW-1185">Reference proteome</keyword>
<dbReference type="AlphaFoldDB" id="A0A834XMF6"/>
<dbReference type="InterPro" id="IPR007110">
    <property type="entry name" value="Ig-like_dom"/>
</dbReference>
<comment type="caution">
    <text evidence="6">The sequence shown here is derived from an EMBL/GenBank/DDBJ whole genome shotgun (WGS) entry which is preliminary data.</text>
</comment>
<dbReference type="GO" id="GO:0030154">
    <property type="term" value="P:cell differentiation"/>
    <property type="evidence" value="ECO:0007669"/>
    <property type="project" value="UniProtKB-ARBA"/>
</dbReference>
<evidence type="ECO:0000259" key="4">
    <source>
        <dbReference type="PROSITE" id="PS50835"/>
    </source>
</evidence>
<dbReference type="SUPFAM" id="SSF48726">
    <property type="entry name" value="Immunoglobulin"/>
    <property type="match status" value="2"/>
</dbReference>
<dbReference type="PANTHER" id="PTHR13817:SF167">
    <property type="entry name" value="MYOMESIN AND MYOSIN BINDING PROTEIN"/>
    <property type="match status" value="1"/>
</dbReference>
<feature type="compositionally biased region" description="Polar residues" evidence="3">
    <location>
        <begin position="552"/>
        <end position="569"/>
    </location>
</feature>
<evidence type="ECO:0000259" key="5">
    <source>
        <dbReference type="PROSITE" id="PS50853"/>
    </source>
</evidence>
<dbReference type="PRINTS" id="PR00014">
    <property type="entry name" value="FNTYPEIII"/>
</dbReference>
<dbReference type="InterPro" id="IPR003961">
    <property type="entry name" value="FN3_dom"/>
</dbReference>
<organism evidence="6 7">
    <name type="scientific">Aphidius gifuensis</name>
    <name type="common">Parasitoid wasp</name>
    <dbReference type="NCBI Taxonomy" id="684658"/>
    <lineage>
        <taxon>Eukaryota</taxon>
        <taxon>Metazoa</taxon>
        <taxon>Ecdysozoa</taxon>
        <taxon>Arthropoda</taxon>
        <taxon>Hexapoda</taxon>
        <taxon>Insecta</taxon>
        <taxon>Pterygota</taxon>
        <taxon>Neoptera</taxon>
        <taxon>Endopterygota</taxon>
        <taxon>Hymenoptera</taxon>
        <taxon>Apocrita</taxon>
        <taxon>Ichneumonoidea</taxon>
        <taxon>Braconidae</taxon>
        <taxon>Aphidiinae</taxon>
        <taxon>Aphidius</taxon>
    </lineage>
</organism>
<dbReference type="OrthoDB" id="6107607at2759"/>
<evidence type="ECO:0000256" key="3">
    <source>
        <dbReference type="SAM" id="MobiDB-lite"/>
    </source>
</evidence>
<keyword evidence="1" id="KW-0677">Repeat</keyword>
<dbReference type="InterPro" id="IPR050964">
    <property type="entry name" value="Striated_Muscle_Regulatory"/>
</dbReference>
<feature type="domain" description="Fibronectin type-III" evidence="5">
    <location>
        <begin position="331"/>
        <end position="423"/>
    </location>
</feature>
<dbReference type="PROSITE" id="PS50853">
    <property type="entry name" value="FN3"/>
    <property type="match status" value="2"/>
</dbReference>
<dbReference type="InterPro" id="IPR013783">
    <property type="entry name" value="Ig-like_fold"/>
</dbReference>
<keyword evidence="2" id="KW-0393">Immunoglobulin domain</keyword>
<dbReference type="SMART" id="SM00408">
    <property type="entry name" value="IGc2"/>
    <property type="match status" value="2"/>
</dbReference>
<dbReference type="Pfam" id="PF07679">
    <property type="entry name" value="I-set"/>
    <property type="match status" value="2"/>
</dbReference>
<dbReference type="Pfam" id="PF00041">
    <property type="entry name" value="fn3"/>
    <property type="match status" value="1"/>
</dbReference>
<name>A0A834XMF6_APHGI</name>
<dbReference type="SMART" id="SM00409">
    <property type="entry name" value="IG"/>
    <property type="match status" value="2"/>
</dbReference>
<feature type="domain" description="Fibronectin type-III" evidence="5">
    <location>
        <begin position="34"/>
        <end position="133"/>
    </location>
</feature>
<dbReference type="CDD" id="cd00063">
    <property type="entry name" value="FN3"/>
    <property type="match status" value="2"/>
</dbReference>
<dbReference type="GO" id="GO:0009653">
    <property type="term" value="P:anatomical structure morphogenesis"/>
    <property type="evidence" value="ECO:0007669"/>
    <property type="project" value="UniProtKB-ARBA"/>
</dbReference>
<sequence length="1078" mass="122339">MGNSETKLSSKHFTLTEDNSKTNQVSIEGMIPTVPGKPILIPVLSTDLDAVEICWERSLNRDESSFLGYLIEHRRLGSPHWIQSLPNLCILPQSTIAGLEPGWRYHFRVRAKNCYGFSQPSEISDPLTVTLQSSNTSAPQFEVGLHDTTTLENDRVEFLVQFIGIPIPKISWFKDDFEIFSSRRTRIITENGKSTLLIYQTSLSDVGQIKCTAVNKVGHVMTQANLILEAPPKIRLPRQYEDGLLFKRHETIWLKAFIAGRPLPNVTWFHDSTEIHSDNRHVIEISDSGECRMKIDGAKRTDRGEYTVRAINKVGAEEASFLVTVTDRPASPGKAKVTMTLGRSITLSWKEPSDDGGCKIGSYIVEYYRVGWDVWLKATTCRQPQTTISELFEGSEYKFRVKAENPYGVSEMSEESDIIIIPDCKTGLNYTAQNAMSISNMTKVYQNHKEKDLHRKQKKNYNEMVNLTVAALSDGSEKYEVGSFHPVSIEESGQSNARKLLKNESKVTFSDATPDLEFARASQTPLNSNADNHSNLHSQYQISDKFLKKNPTGLSQQSSTPNHLISNLNSENDCTFSKKKMNLKTHNEQTNTRFFDCMKNTEITENKEKNMIHSNANDPSIILRNAIEDYNHLTVCTSDEEPKEINKNFCPFPRSISFPELFLRDSQITKVLRNAVSLTELLHEFDVENFFEVCNKKQSTKIIEIKKKFVTIEKPIPISNESNKKKKSEMISFSNSEPYTCKYSENSGSSSSHLKAKQYNLHSHQNPTIQNTKLKNDLQSNAGSCGIQPKSILKKYPIIRPIVTNRCTEPLSVCTNQPYAEISPEQFSLQNSTSKATNDDTHSLSAGGAAQRCRKFIADRKYEGMSSIANTENFDCERALIDYYAGVVKKHSLCTSQIQKLEPSEIPASTGDLIYDKDISHKKLSKKFDMTDKHTELIHESDIEEEIPTSEKRQKNPQAISLKSELTLNASFPKNQKLCSYKPFFHESENRVEQREPIFESCSKTELIKIHSIQNKVNKKLNNKADINIRSITGYTIDMTLLIAATYIYFFKKEIFAIPLIGLLLYRKILEKFGFKSQ</sequence>
<dbReference type="FunFam" id="2.60.40.10:FF:001806">
    <property type="entry name" value="Blast:Twitchin"/>
    <property type="match status" value="1"/>
</dbReference>
<feature type="region of interest" description="Disordered" evidence="3">
    <location>
        <begin position="549"/>
        <end position="569"/>
    </location>
</feature>
<reference evidence="6 7" key="1">
    <citation type="submission" date="2020-08" db="EMBL/GenBank/DDBJ databases">
        <title>Aphidius gifuensis genome sequencing and assembly.</title>
        <authorList>
            <person name="Du Z."/>
        </authorList>
    </citation>
    <scope>NUCLEOTIDE SEQUENCE [LARGE SCALE GENOMIC DNA]</scope>
    <source>
        <strain evidence="6">YNYX2018</strain>
        <tissue evidence="6">Adults</tissue>
    </source>
</reference>
<evidence type="ECO:0008006" key="8">
    <source>
        <dbReference type="Google" id="ProtNLM"/>
    </source>
</evidence>
<evidence type="ECO:0000256" key="1">
    <source>
        <dbReference type="ARBA" id="ARBA00022737"/>
    </source>
</evidence>
<dbReference type="InterPro" id="IPR036179">
    <property type="entry name" value="Ig-like_dom_sf"/>
</dbReference>
<dbReference type="InterPro" id="IPR003598">
    <property type="entry name" value="Ig_sub2"/>
</dbReference>
<dbReference type="Gene3D" id="2.60.40.10">
    <property type="entry name" value="Immunoglobulins"/>
    <property type="match status" value="4"/>
</dbReference>